<evidence type="ECO:0000313" key="1">
    <source>
        <dbReference type="EMBL" id="VFK06923.1"/>
    </source>
</evidence>
<gene>
    <name evidence="1" type="ORF">BECKLPF1236A_GA0070988_1000526</name>
    <name evidence="2" type="ORF">BECKLPF1236C_GA0070990_1000324</name>
</gene>
<reference evidence="2" key="1">
    <citation type="submission" date="2019-02" db="EMBL/GenBank/DDBJ databases">
        <authorList>
            <person name="Gruber-Vodicka R. H."/>
            <person name="Seah K. B. B."/>
        </authorList>
    </citation>
    <scope>NUCLEOTIDE SEQUENCE</scope>
    <source>
        <strain evidence="1">BECK_S312</strain>
        <strain evidence="2">BECK_S426</strain>
    </source>
</reference>
<protein>
    <submittedName>
        <fullName evidence="2">Uncharacterized protein</fullName>
    </submittedName>
</protein>
<sequence length="97" mass="10895">MALQETPTIGLVELPLPGLLNEKEESLTYGGSSQYNIRFDALPLLSKKILLANLRAAGFDARLIDLRKGDHQGEYGKVTWRNTEYSKQGNRMKLFSP</sequence>
<organism evidence="2">
    <name type="scientific">Candidatus Kentrum sp. LPFa</name>
    <dbReference type="NCBI Taxonomy" id="2126335"/>
    <lineage>
        <taxon>Bacteria</taxon>
        <taxon>Pseudomonadati</taxon>
        <taxon>Pseudomonadota</taxon>
        <taxon>Gammaproteobacteria</taxon>
        <taxon>Candidatus Kentrum</taxon>
    </lineage>
</organism>
<dbReference type="EMBL" id="CAADFM010000005">
    <property type="protein sequence ID" value="VFK06923.1"/>
    <property type="molecule type" value="Genomic_DNA"/>
</dbReference>
<proteinExistence type="predicted"/>
<name>A0A450X1C8_9GAMM</name>
<accession>A0A450X1C8</accession>
<dbReference type="AlphaFoldDB" id="A0A450X1C8"/>
<dbReference type="EMBL" id="CAADFP010000003">
    <property type="protein sequence ID" value="VFK23085.1"/>
    <property type="molecule type" value="Genomic_DNA"/>
</dbReference>
<evidence type="ECO:0000313" key="2">
    <source>
        <dbReference type="EMBL" id="VFK23085.1"/>
    </source>
</evidence>